<name>A0A9D1F0U0_9BACT</name>
<comment type="caution">
    <text evidence="4">Lacks conserved residue(s) required for the propagation of feature annotation.</text>
</comment>
<feature type="binding site" evidence="4">
    <location>
        <position position="187"/>
    </location>
    <ligand>
        <name>phosphate</name>
        <dbReference type="ChEBI" id="CHEBI:43474"/>
    </ligand>
</feature>
<accession>A0A9D1F0U0</accession>
<dbReference type="PANTHER" id="PTHR42679">
    <property type="entry name" value="S-METHYL-5'-THIOADENOSINE PHOSPHORYLASE"/>
    <property type="match status" value="1"/>
</dbReference>
<dbReference type="AlphaFoldDB" id="A0A9D1F0U0"/>
<keyword evidence="3 4" id="KW-0660">Purine salvage</keyword>
<feature type="binding site" evidence="4">
    <location>
        <begin position="55"/>
        <end position="56"/>
    </location>
    <ligand>
        <name>phosphate</name>
        <dbReference type="ChEBI" id="CHEBI:43474"/>
    </ligand>
</feature>
<dbReference type="GO" id="GO:0019509">
    <property type="term" value="P:L-methionine salvage from methylthioadenosine"/>
    <property type="evidence" value="ECO:0007669"/>
    <property type="project" value="TreeGrafter"/>
</dbReference>
<evidence type="ECO:0000313" key="6">
    <source>
        <dbReference type="EMBL" id="HIS37170.1"/>
    </source>
</evidence>
<comment type="function">
    <text evidence="4">Purine nucleoside phosphorylase involved in purine salvage.</text>
</comment>
<keyword evidence="2 4" id="KW-0808">Transferase</keyword>
<dbReference type="Gene3D" id="3.40.50.1580">
    <property type="entry name" value="Nucleoside phosphorylase domain"/>
    <property type="match status" value="1"/>
</dbReference>
<comment type="subunit">
    <text evidence="4">Homohexamer. Dimer of a homotrimer.</text>
</comment>
<dbReference type="EC" id="2.4.2.1" evidence="4"/>
<dbReference type="GO" id="GO:0017061">
    <property type="term" value="F:S-methyl-5-thioadenosine phosphorylase activity"/>
    <property type="evidence" value="ECO:0007669"/>
    <property type="project" value="InterPro"/>
</dbReference>
<feature type="site" description="Important for substrate specificity" evidence="4">
    <location>
        <position position="224"/>
    </location>
</feature>
<dbReference type="InterPro" id="IPR035994">
    <property type="entry name" value="Nucleoside_phosphorylase_sf"/>
</dbReference>
<feature type="domain" description="Nucleoside phosphorylase" evidence="5">
    <location>
        <begin position="8"/>
        <end position="246"/>
    </location>
</feature>
<dbReference type="GO" id="GO:0006166">
    <property type="term" value="P:purine ribonucleoside salvage"/>
    <property type="evidence" value="ECO:0007669"/>
    <property type="project" value="UniProtKB-UniRule"/>
</dbReference>
<comment type="caution">
    <text evidence="6">The sequence shown here is derived from an EMBL/GenBank/DDBJ whole genome shotgun (WGS) entry which is preliminary data.</text>
</comment>
<feature type="binding site" evidence="4">
    <location>
        <position position="15"/>
    </location>
    <ligand>
        <name>phosphate</name>
        <dbReference type="ChEBI" id="CHEBI:43474"/>
    </ligand>
</feature>
<feature type="site" description="Important for substrate specificity" evidence="4">
    <location>
        <position position="168"/>
    </location>
</feature>
<dbReference type="InterPro" id="IPR000845">
    <property type="entry name" value="Nucleoside_phosphorylase_d"/>
</dbReference>
<dbReference type="EMBL" id="DVIU01000218">
    <property type="protein sequence ID" value="HIS37170.1"/>
    <property type="molecule type" value="Genomic_DNA"/>
</dbReference>
<feature type="binding site" evidence="4">
    <location>
        <position position="186"/>
    </location>
    <ligand>
        <name>substrate</name>
    </ligand>
</feature>
<dbReference type="NCBIfam" id="NF005876">
    <property type="entry name" value="PRK07823.1"/>
    <property type="match status" value="1"/>
</dbReference>
<organism evidence="6 7">
    <name type="scientific">Candidatus Scatousia excrementigallinarum</name>
    <dbReference type="NCBI Taxonomy" id="2840935"/>
    <lineage>
        <taxon>Bacteria</taxon>
        <taxon>Candidatus Scatousia</taxon>
    </lineage>
</organism>
<gene>
    <name evidence="6" type="ORF">IAC10_11180</name>
</gene>
<comment type="catalytic activity">
    <reaction evidence="4">
        <text>a purine D-ribonucleoside + phosphate = a purine nucleobase + alpha-D-ribose 1-phosphate</text>
        <dbReference type="Rhea" id="RHEA:19805"/>
        <dbReference type="ChEBI" id="CHEBI:26386"/>
        <dbReference type="ChEBI" id="CHEBI:43474"/>
        <dbReference type="ChEBI" id="CHEBI:57720"/>
        <dbReference type="ChEBI" id="CHEBI:142355"/>
        <dbReference type="EC" id="2.4.2.1"/>
    </reaction>
</comment>
<reference evidence="6" key="1">
    <citation type="submission" date="2020-10" db="EMBL/GenBank/DDBJ databases">
        <authorList>
            <person name="Gilroy R."/>
        </authorList>
    </citation>
    <scope>NUCLEOTIDE SEQUENCE</scope>
    <source>
        <strain evidence="6">6276</strain>
    </source>
</reference>
<protein>
    <recommendedName>
        <fullName evidence="4">Purine nucleoside phosphorylase</fullName>
        <shortName evidence="4">PNP</shortName>
        <ecNumber evidence="4">2.4.2.1</ecNumber>
    </recommendedName>
</protein>
<keyword evidence="1 4" id="KW-0328">Glycosyltransferase</keyword>
<dbReference type="CDD" id="cd09010">
    <property type="entry name" value="MTAP_SsMTAPII_like_MTIP"/>
    <property type="match status" value="1"/>
</dbReference>
<sequence>MSDKKLATIGVFGGSGFYKFLDNIEEVKVETPYGMPSDNLFIGQIGPHKVAFMPRHGRNHTILPHMINYRANVWAMKSAGVERVISPCAAGSLQKHVKPGDFVICDQFVDWTDGRKTTFFEGPVVTHPSAAETYCPELRKLAVKTGKDLGITIHETGTVVVINGPRFSTKAESKFFTNQGWEVINMTAFPEAYLVKEADMCPLNISLITDYDAGLVGDVPPVSHHEVIEVFNANLANLKNLLFNMIEQIPTERKECECAHTKSKSQL</sequence>
<dbReference type="InterPro" id="IPR010044">
    <property type="entry name" value="MTAP"/>
</dbReference>
<dbReference type="Pfam" id="PF01048">
    <property type="entry name" value="PNP_UDP_1"/>
    <property type="match status" value="1"/>
</dbReference>
<dbReference type="HAMAP" id="MF_01963">
    <property type="entry name" value="MTAP"/>
    <property type="match status" value="1"/>
</dbReference>
<dbReference type="FunFam" id="3.40.50.1580:FF:000012">
    <property type="entry name" value="Probable 6-oxopurine nucleoside phosphorylase"/>
    <property type="match status" value="1"/>
</dbReference>
<dbReference type="PANTHER" id="PTHR42679:SF2">
    <property type="entry name" value="S-METHYL-5'-THIOADENOSINE PHOSPHORYLASE"/>
    <property type="match status" value="1"/>
</dbReference>
<comment type="similarity">
    <text evidence="4">Belongs to the PNP/MTAP phosphorylase family. MTAP subfamily.</text>
</comment>
<dbReference type="GO" id="GO:0005829">
    <property type="term" value="C:cytosol"/>
    <property type="evidence" value="ECO:0007669"/>
    <property type="project" value="TreeGrafter"/>
</dbReference>
<evidence type="ECO:0000259" key="5">
    <source>
        <dbReference type="Pfam" id="PF01048"/>
    </source>
</evidence>
<comment type="pathway">
    <text evidence="4">Purine metabolism; purine nucleoside salvage.</text>
</comment>
<reference evidence="6" key="2">
    <citation type="journal article" date="2021" name="PeerJ">
        <title>Extensive microbial diversity within the chicken gut microbiome revealed by metagenomics and culture.</title>
        <authorList>
            <person name="Gilroy R."/>
            <person name="Ravi A."/>
            <person name="Getino M."/>
            <person name="Pursley I."/>
            <person name="Horton D.L."/>
            <person name="Alikhan N.F."/>
            <person name="Baker D."/>
            <person name="Gharbi K."/>
            <person name="Hall N."/>
            <person name="Watson M."/>
            <person name="Adriaenssens E.M."/>
            <person name="Foster-Nyarko E."/>
            <person name="Jarju S."/>
            <person name="Secka A."/>
            <person name="Antonio M."/>
            <person name="Oren A."/>
            <person name="Chaudhuri R.R."/>
            <person name="La Ragione R."/>
            <person name="Hildebrand F."/>
            <person name="Pallen M.J."/>
        </authorList>
    </citation>
    <scope>NUCLEOTIDE SEQUENCE</scope>
    <source>
        <strain evidence="6">6276</strain>
    </source>
</reference>
<dbReference type="Proteomes" id="UP000823928">
    <property type="component" value="Unassembled WGS sequence"/>
</dbReference>
<feature type="binding site" evidence="4">
    <location>
        <begin position="210"/>
        <end position="212"/>
    </location>
    <ligand>
        <name>substrate</name>
    </ligand>
</feature>
<evidence type="ECO:0000256" key="4">
    <source>
        <dbReference type="HAMAP-Rule" id="MF_01963"/>
    </source>
</evidence>
<dbReference type="NCBIfam" id="TIGR01694">
    <property type="entry name" value="MTAP"/>
    <property type="match status" value="1"/>
</dbReference>
<proteinExistence type="inferred from homology"/>
<evidence type="ECO:0000313" key="7">
    <source>
        <dbReference type="Proteomes" id="UP000823928"/>
    </source>
</evidence>
<dbReference type="SUPFAM" id="SSF53167">
    <property type="entry name" value="Purine and uridine phosphorylases"/>
    <property type="match status" value="1"/>
</dbReference>
<evidence type="ECO:0000256" key="1">
    <source>
        <dbReference type="ARBA" id="ARBA00022676"/>
    </source>
</evidence>
<evidence type="ECO:0000256" key="3">
    <source>
        <dbReference type="ARBA" id="ARBA00022726"/>
    </source>
</evidence>
<evidence type="ECO:0000256" key="2">
    <source>
        <dbReference type="ARBA" id="ARBA00022679"/>
    </source>
</evidence>
<comment type="miscellaneous">
    <text evidence="4">Although this enzyme belongs to the family of MTA phosphorylases based on sequence homology, it lacks several conserved amino acids in the substrate binding pocket that confer specificity towards MTA.</text>
</comment>